<proteinExistence type="predicted"/>
<sequence length="78" mass="8869">IPIWSMMCCQFCRHSRSTLPSINQLTQSGIFMIVVAMRAPFMGGLEYMGRIRIFSWDSTRFASSTSLQTTVKAPMFLP</sequence>
<dbReference type="GeneTree" id="ENSGT01110000267737"/>
<organism evidence="1 2">
    <name type="scientific">Callorhinchus milii</name>
    <name type="common">Ghost shark</name>
    <dbReference type="NCBI Taxonomy" id="7868"/>
    <lineage>
        <taxon>Eukaryota</taxon>
        <taxon>Metazoa</taxon>
        <taxon>Chordata</taxon>
        <taxon>Craniata</taxon>
        <taxon>Vertebrata</taxon>
        <taxon>Chondrichthyes</taxon>
        <taxon>Holocephali</taxon>
        <taxon>Chimaeriformes</taxon>
        <taxon>Callorhinchidae</taxon>
        <taxon>Callorhinchus</taxon>
    </lineage>
</organism>
<reference evidence="1" key="5">
    <citation type="submission" date="2025-09" db="UniProtKB">
        <authorList>
            <consortium name="Ensembl"/>
        </authorList>
    </citation>
    <scope>IDENTIFICATION</scope>
</reference>
<dbReference type="Ensembl" id="ENSCMIT00000012871.1">
    <property type="protein sequence ID" value="ENSCMIP00000012583.1"/>
    <property type="gene ID" value="ENSCMIG00000006384.1"/>
</dbReference>
<reference evidence="2" key="1">
    <citation type="journal article" date="2006" name="Science">
        <title>Ancient noncoding elements conserved in the human genome.</title>
        <authorList>
            <person name="Venkatesh B."/>
            <person name="Kirkness E.F."/>
            <person name="Loh Y.H."/>
            <person name="Halpern A.L."/>
            <person name="Lee A.P."/>
            <person name="Johnson J."/>
            <person name="Dandona N."/>
            <person name="Viswanathan L.D."/>
            <person name="Tay A."/>
            <person name="Venter J.C."/>
            <person name="Strausberg R.L."/>
            <person name="Brenner S."/>
        </authorList>
    </citation>
    <scope>NUCLEOTIDE SEQUENCE [LARGE SCALE GENOMIC DNA]</scope>
</reference>
<dbReference type="Proteomes" id="UP000314986">
    <property type="component" value="Unassembled WGS sequence"/>
</dbReference>
<evidence type="ECO:0000313" key="1">
    <source>
        <dbReference type="Ensembl" id="ENSCMIP00000012583.1"/>
    </source>
</evidence>
<dbReference type="InParanoid" id="A0A4W3H6Y3"/>
<keyword evidence="2" id="KW-1185">Reference proteome</keyword>
<reference evidence="1" key="4">
    <citation type="submission" date="2025-08" db="UniProtKB">
        <authorList>
            <consortium name="Ensembl"/>
        </authorList>
    </citation>
    <scope>IDENTIFICATION</scope>
</reference>
<dbReference type="AlphaFoldDB" id="A0A4W3H6Y3"/>
<reference evidence="2" key="2">
    <citation type="journal article" date="2007" name="PLoS Biol.">
        <title>Survey sequencing and comparative analysis of the elephant shark (Callorhinchus milii) genome.</title>
        <authorList>
            <person name="Venkatesh B."/>
            <person name="Kirkness E.F."/>
            <person name="Loh Y.H."/>
            <person name="Halpern A.L."/>
            <person name="Lee A.P."/>
            <person name="Johnson J."/>
            <person name="Dandona N."/>
            <person name="Viswanathan L.D."/>
            <person name="Tay A."/>
            <person name="Venter J.C."/>
            <person name="Strausberg R.L."/>
            <person name="Brenner S."/>
        </authorList>
    </citation>
    <scope>NUCLEOTIDE SEQUENCE [LARGE SCALE GENOMIC DNA]</scope>
</reference>
<evidence type="ECO:0000313" key="2">
    <source>
        <dbReference type="Proteomes" id="UP000314986"/>
    </source>
</evidence>
<name>A0A4W3H6Y3_CALMI</name>
<protein>
    <submittedName>
        <fullName evidence="1">Uncharacterized protein</fullName>
    </submittedName>
</protein>
<accession>A0A4W3H6Y3</accession>
<dbReference type="OMA" id="FLAKDWD"/>
<reference evidence="2" key="3">
    <citation type="journal article" date="2014" name="Nature">
        <title>Elephant shark genome provides unique insights into gnathostome evolution.</title>
        <authorList>
            <consortium name="International Elephant Shark Genome Sequencing Consortium"/>
            <person name="Venkatesh B."/>
            <person name="Lee A.P."/>
            <person name="Ravi V."/>
            <person name="Maurya A.K."/>
            <person name="Lian M.M."/>
            <person name="Swann J.B."/>
            <person name="Ohta Y."/>
            <person name="Flajnik M.F."/>
            <person name="Sutoh Y."/>
            <person name="Kasahara M."/>
            <person name="Hoon S."/>
            <person name="Gangu V."/>
            <person name="Roy S.W."/>
            <person name="Irimia M."/>
            <person name="Korzh V."/>
            <person name="Kondrychyn I."/>
            <person name="Lim Z.W."/>
            <person name="Tay B.H."/>
            <person name="Tohari S."/>
            <person name="Kong K.W."/>
            <person name="Ho S."/>
            <person name="Lorente-Galdos B."/>
            <person name="Quilez J."/>
            <person name="Marques-Bonet T."/>
            <person name="Raney B.J."/>
            <person name="Ingham P.W."/>
            <person name="Tay A."/>
            <person name="Hillier L.W."/>
            <person name="Minx P."/>
            <person name="Boehm T."/>
            <person name="Wilson R.K."/>
            <person name="Brenner S."/>
            <person name="Warren W.C."/>
        </authorList>
    </citation>
    <scope>NUCLEOTIDE SEQUENCE [LARGE SCALE GENOMIC DNA]</scope>
</reference>